<evidence type="ECO:0000313" key="6">
    <source>
        <dbReference type="Proteomes" id="UP000182045"/>
    </source>
</evidence>
<keyword evidence="1" id="KW-0560">Oxidoreductase</keyword>
<dbReference type="InterPro" id="IPR036188">
    <property type="entry name" value="FAD/NAD-bd_sf"/>
</dbReference>
<dbReference type="AlphaFoldDB" id="A0A0P7X5Z9"/>
<dbReference type="PANTHER" id="PTHR13847">
    <property type="entry name" value="SARCOSINE DEHYDROGENASE-RELATED"/>
    <property type="match status" value="1"/>
</dbReference>
<dbReference type="EMBL" id="LJSG01000002">
    <property type="protein sequence ID" value="KPP95938.1"/>
    <property type="molecule type" value="Genomic_DNA"/>
</dbReference>
<dbReference type="Gene3D" id="3.50.50.60">
    <property type="entry name" value="FAD/NAD(P)-binding domain"/>
    <property type="match status" value="2"/>
</dbReference>
<protein>
    <submittedName>
        <fullName evidence="3 4">D-amino-acid dehydrogenase</fullName>
    </submittedName>
</protein>
<dbReference type="SUPFAM" id="SSF54373">
    <property type="entry name" value="FAD-linked reductases, C-terminal domain"/>
    <property type="match status" value="1"/>
</dbReference>
<feature type="domain" description="FAD dependent oxidoreductase" evidence="2">
    <location>
        <begin position="7"/>
        <end position="387"/>
    </location>
</feature>
<evidence type="ECO:0000313" key="3">
    <source>
        <dbReference type="EMBL" id="CUX81460.1"/>
    </source>
</evidence>
<dbReference type="Gene3D" id="3.30.9.10">
    <property type="entry name" value="D-Amino Acid Oxidase, subunit A, domain 2"/>
    <property type="match status" value="1"/>
</dbReference>
<sequence>MVAQAEIAVIGAGVVGLACALRLHQAGHEVILIAPEDEEIGASYGNAGVIADYAVMPVGTPDVLRDLPRLLFDRDSPLAMRHAAIVTLAPWLLRFARECLPRRAQANAQAIAALLAPSAQMWRDLAGEIGAREQLKAHGSLYLYETPKQAVQLASYRDLGVAVEGLTGAELGQLEPSLRGHAGGAFFPNTLTVNDPATLLRALRAAVADIPRIPTTVQRLERGPTGLRVTGPDLDLRARRVVLAAGAWSKRLAAQAGDRVPLDTERGYHLEYDMPENPLTRQTSPVARGFYFCPMQGRLRVAGTVELGGLSAPPAPHRWDMLERGARAILPELGAPSRRWMGFRPSIPDSRPVIGPSRLGADVIHAYGHGHLGLTLAPVTAQIVTDMVAGRAPMLDPAPYRVDRF</sequence>
<dbReference type="InterPro" id="IPR006076">
    <property type="entry name" value="FAD-dep_OxRdtase"/>
</dbReference>
<dbReference type="PATRIC" id="fig|1666912.4.peg.2054"/>
<dbReference type="RefSeq" id="WP_072246011.1">
    <property type="nucleotide sequence ID" value="NZ_FBYC01000004.1"/>
</dbReference>
<dbReference type="STRING" id="1666912.Ga0058931_1776"/>
<proteinExistence type="predicted"/>
<reference evidence="3 6" key="2">
    <citation type="submission" date="2016-01" db="EMBL/GenBank/DDBJ databases">
        <authorList>
            <person name="Varghese N."/>
        </authorList>
    </citation>
    <scope>NUCLEOTIDE SEQUENCE [LARGE SCALE GENOMIC DNA]</scope>
    <source>
        <strain evidence="3 6">HL-91</strain>
    </source>
</reference>
<comment type="caution">
    <text evidence="4">The sequence shown here is derived from an EMBL/GenBank/DDBJ whole genome shotgun (WGS) entry which is preliminary data.</text>
</comment>
<name>A0A0P7X5Z9_9RHOB</name>
<evidence type="ECO:0000313" key="4">
    <source>
        <dbReference type="EMBL" id="KPP95938.1"/>
    </source>
</evidence>
<gene>
    <name evidence="4" type="primary">dadA</name>
    <name evidence="3" type="ORF">Ga0058931_1776</name>
    <name evidence="4" type="ORF">HLUCCA05_04490</name>
</gene>
<keyword evidence="6" id="KW-1185">Reference proteome</keyword>
<dbReference type="GO" id="GO:0005737">
    <property type="term" value="C:cytoplasm"/>
    <property type="evidence" value="ECO:0007669"/>
    <property type="project" value="TreeGrafter"/>
</dbReference>
<dbReference type="Proteomes" id="UP000182045">
    <property type="component" value="Unassembled WGS sequence"/>
</dbReference>
<dbReference type="PANTHER" id="PTHR13847:SF289">
    <property type="entry name" value="GLYCINE OXIDASE"/>
    <property type="match status" value="1"/>
</dbReference>
<organism evidence="4 5">
    <name type="scientific">Roseibaca calidilacus</name>
    <dbReference type="NCBI Taxonomy" id="1666912"/>
    <lineage>
        <taxon>Bacteria</taxon>
        <taxon>Pseudomonadati</taxon>
        <taxon>Pseudomonadota</taxon>
        <taxon>Alphaproteobacteria</taxon>
        <taxon>Rhodobacterales</taxon>
        <taxon>Paracoccaceae</taxon>
        <taxon>Roseinatronobacter</taxon>
    </lineage>
</organism>
<evidence type="ECO:0000313" key="5">
    <source>
        <dbReference type="Proteomes" id="UP000050413"/>
    </source>
</evidence>
<accession>A0A0P7X5Z9</accession>
<dbReference type="SUPFAM" id="SSF51905">
    <property type="entry name" value="FAD/NAD(P)-binding domain"/>
    <property type="match status" value="1"/>
</dbReference>
<dbReference type="Proteomes" id="UP000050413">
    <property type="component" value="Unassembled WGS sequence"/>
</dbReference>
<evidence type="ECO:0000259" key="2">
    <source>
        <dbReference type="Pfam" id="PF01266"/>
    </source>
</evidence>
<evidence type="ECO:0000256" key="1">
    <source>
        <dbReference type="ARBA" id="ARBA00023002"/>
    </source>
</evidence>
<dbReference type="EMBL" id="FBYC01000004">
    <property type="protein sequence ID" value="CUX81460.1"/>
    <property type="molecule type" value="Genomic_DNA"/>
</dbReference>
<dbReference type="GO" id="GO:0016491">
    <property type="term" value="F:oxidoreductase activity"/>
    <property type="evidence" value="ECO:0007669"/>
    <property type="project" value="UniProtKB-KW"/>
</dbReference>
<dbReference type="Pfam" id="PF01266">
    <property type="entry name" value="DAO"/>
    <property type="match status" value="1"/>
</dbReference>
<reference evidence="4 5" key="1">
    <citation type="submission" date="2015-09" db="EMBL/GenBank/DDBJ databases">
        <title>Identification and resolution of microdiversity through metagenomic sequencing of parallel consortia.</title>
        <authorList>
            <person name="Nelson W.C."/>
            <person name="Romine M.F."/>
            <person name="Lindemann S.R."/>
        </authorList>
    </citation>
    <scope>NUCLEOTIDE SEQUENCE [LARGE SCALE GENOMIC DNA]</scope>
    <source>
        <strain evidence="4">HL-91</strain>
    </source>
</reference>
<dbReference type="OrthoDB" id="9805337at2"/>